<dbReference type="InterPro" id="IPR020845">
    <property type="entry name" value="AMP-binding_CS"/>
</dbReference>
<dbReference type="GO" id="GO:0016878">
    <property type="term" value="F:acid-thiol ligase activity"/>
    <property type="evidence" value="ECO:0007669"/>
    <property type="project" value="UniProtKB-ARBA"/>
</dbReference>
<evidence type="ECO:0000259" key="2">
    <source>
        <dbReference type="Pfam" id="PF00501"/>
    </source>
</evidence>
<feature type="region of interest" description="Disordered" evidence="1">
    <location>
        <begin position="1"/>
        <end position="24"/>
    </location>
</feature>
<dbReference type="Proteomes" id="UP000292507">
    <property type="component" value="Unassembled WGS sequence"/>
</dbReference>
<dbReference type="PROSITE" id="PS00455">
    <property type="entry name" value="AMP_BINDING"/>
    <property type="match status" value="1"/>
</dbReference>
<dbReference type="AlphaFoldDB" id="A0A4Q7Y604"/>
<organism evidence="4 5">
    <name type="scientific">Blastococcus saxobsidens</name>
    <dbReference type="NCBI Taxonomy" id="138336"/>
    <lineage>
        <taxon>Bacteria</taxon>
        <taxon>Bacillati</taxon>
        <taxon>Actinomycetota</taxon>
        <taxon>Actinomycetes</taxon>
        <taxon>Geodermatophilales</taxon>
        <taxon>Geodermatophilaceae</taxon>
        <taxon>Blastococcus</taxon>
    </lineage>
</organism>
<dbReference type="InterPro" id="IPR045851">
    <property type="entry name" value="AMP-bd_C_sf"/>
</dbReference>
<gene>
    <name evidence="4" type="ORF">BKA19_2067</name>
</gene>
<dbReference type="PANTHER" id="PTHR43767">
    <property type="entry name" value="LONG-CHAIN-FATTY-ACID--COA LIGASE"/>
    <property type="match status" value="1"/>
</dbReference>
<name>A0A4Q7Y604_9ACTN</name>
<comment type="caution">
    <text evidence="4">The sequence shown here is derived from an EMBL/GenBank/DDBJ whole genome shotgun (WGS) entry which is preliminary data.</text>
</comment>
<dbReference type="InterPro" id="IPR000873">
    <property type="entry name" value="AMP-dep_synth/lig_dom"/>
</dbReference>
<proteinExistence type="predicted"/>
<dbReference type="OrthoDB" id="9803968at2"/>
<dbReference type="SUPFAM" id="SSF56801">
    <property type="entry name" value="Acetyl-CoA synthetase-like"/>
    <property type="match status" value="1"/>
</dbReference>
<sequence length="565" mass="59838">MVTDQRTSTPSPTPAGAHPGIRPDSRLTAELAGEYERSGAWAADPLRALLTAAAAEHPDRVAAVDRTSGQPGARRTTYAELDERAHRYACGLHALGVRPGDFVAVMLPNSTDFAALIFAINELGAIYSGIPVAYGEREVEVILRRTGAAVVVVAERFGSNSPRALVQGLRGGLPAVQHVVVAGDVPDGPTGDGMRPLSSLLDAREVELPAPDARALCHVGFTSGTTGEPKGVMNTSQTLFAVLRNWVAHMGRETLGEPLVNLIASPVGHHTGFLWGVLLTTYLRGTGVYLDRWVPEQAVVVVREEGITTMFSAPTFLQDLVLTELAHDEQCSLRTLVLAGAPVPRTLPTVAGELFGSYVCPAWGMTELGIGISCSPALPPAAQATDGVPVPGTDVSVVDTDGAEAEPGVIGALRIRGPGLFLGYLDLPDATAREIDADGWFTTGDTARRTEEGYVLLEGRTKDIVIRGGENIPVTVVESLLFQHPQIVEASVIGIPDVRLGERACAVVVPQGDAEPTLAEVCEFLLAQGLSKHFLPERLELVDGLPKTPSGKIRKVELRTRYAGS</sequence>
<dbReference type="Pfam" id="PF00501">
    <property type="entry name" value="AMP-binding"/>
    <property type="match status" value="1"/>
</dbReference>
<keyword evidence="4" id="KW-0436">Ligase</keyword>
<reference evidence="4 5" key="1">
    <citation type="submission" date="2019-02" db="EMBL/GenBank/DDBJ databases">
        <title>Sequencing the genomes of 1000 actinobacteria strains.</title>
        <authorList>
            <person name="Klenk H.-P."/>
        </authorList>
    </citation>
    <scope>NUCLEOTIDE SEQUENCE [LARGE SCALE GENOMIC DNA]</scope>
    <source>
        <strain evidence="4 5">DSM 44509</strain>
    </source>
</reference>
<accession>A0A4Q7Y604</accession>
<dbReference type="PANTHER" id="PTHR43767:SF1">
    <property type="entry name" value="NONRIBOSOMAL PEPTIDE SYNTHASE PES1 (EUROFUNG)-RELATED"/>
    <property type="match status" value="1"/>
</dbReference>
<dbReference type="InterPro" id="IPR025110">
    <property type="entry name" value="AMP-bd_C"/>
</dbReference>
<dbReference type="Gene3D" id="3.30.300.30">
    <property type="match status" value="1"/>
</dbReference>
<protein>
    <submittedName>
        <fullName evidence="4">Cyclohexanecarboxylate-CoA ligase</fullName>
    </submittedName>
</protein>
<feature type="compositionally biased region" description="Polar residues" evidence="1">
    <location>
        <begin position="1"/>
        <end position="10"/>
    </location>
</feature>
<dbReference type="Pfam" id="PF13193">
    <property type="entry name" value="AMP-binding_C"/>
    <property type="match status" value="1"/>
</dbReference>
<dbReference type="InterPro" id="IPR050237">
    <property type="entry name" value="ATP-dep_AMP-bd_enzyme"/>
</dbReference>
<evidence type="ECO:0000313" key="4">
    <source>
        <dbReference type="EMBL" id="RZU32372.1"/>
    </source>
</evidence>
<feature type="domain" description="AMP-dependent synthetase/ligase" evidence="2">
    <location>
        <begin position="51"/>
        <end position="425"/>
    </location>
</feature>
<evidence type="ECO:0000259" key="3">
    <source>
        <dbReference type="Pfam" id="PF13193"/>
    </source>
</evidence>
<dbReference type="InterPro" id="IPR042099">
    <property type="entry name" value="ANL_N_sf"/>
</dbReference>
<evidence type="ECO:0000313" key="5">
    <source>
        <dbReference type="Proteomes" id="UP000292507"/>
    </source>
</evidence>
<dbReference type="EMBL" id="SHKV01000001">
    <property type="protein sequence ID" value="RZU32372.1"/>
    <property type="molecule type" value="Genomic_DNA"/>
</dbReference>
<evidence type="ECO:0000256" key="1">
    <source>
        <dbReference type="SAM" id="MobiDB-lite"/>
    </source>
</evidence>
<keyword evidence="5" id="KW-1185">Reference proteome</keyword>
<dbReference type="Gene3D" id="3.40.50.12780">
    <property type="entry name" value="N-terminal domain of ligase-like"/>
    <property type="match status" value="1"/>
</dbReference>
<feature type="domain" description="AMP-binding enzyme C-terminal" evidence="3">
    <location>
        <begin position="477"/>
        <end position="552"/>
    </location>
</feature>